<accession>A0ABT5ZKW8</accession>
<feature type="transmembrane region" description="Helical" evidence="7">
    <location>
        <begin position="47"/>
        <end position="66"/>
    </location>
</feature>
<comment type="subcellular location">
    <subcellularLocation>
        <location evidence="1">Cell membrane</location>
        <topology evidence="1">Multi-pass membrane protein</topology>
    </subcellularLocation>
</comment>
<keyword evidence="4 7" id="KW-0812">Transmembrane</keyword>
<evidence type="ECO:0000256" key="6">
    <source>
        <dbReference type="ARBA" id="ARBA00023136"/>
    </source>
</evidence>
<feature type="transmembrane region" description="Helical" evidence="7">
    <location>
        <begin position="371"/>
        <end position="389"/>
    </location>
</feature>
<dbReference type="PANTHER" id="PTHR23517">
    <property type="entry name" value="RESISTANCE PROTEIN MDTM, PUTATIVE-RELATED-RELATED"/>
    <property type="match status" value="1"/>
</dbReference>
<protein>
    <submittedName>
        <fullName evidence="8">MFS transporter</fullName>
    </submittedName>
</protein>
<dbReference type="RefSeq" id="WP_276093887.1">
    <property type="nucleotide sequence ID" value="NZ_JARJBC010000008.1"/>
</dbReference>
<feature type="transmembrane region" description="Helical" evidence="7">
    <location>
        <begin position="341"/>
        <end position="365"/>
    </location>
</feature>
<evidence type="ECO:0000256" key="2">
    <source>
        <dbReference type="ARBA" id="ARBA00022448"/>
    </source>
</evidence>
<evidence type="ECO:0000256" key="5">
    <source>
        <dbReference type="ARBA" id="ARBA00022989"/>
    </source>
</evidence>
<dbReference type="Pfam" id="PF07690">
    <property type="entry name" value="MFS_1"/>
    <property type="match status" value="1"/>
</dbReference>
<comment type="caution">
    <text evidence="8">The sequence shown here is derived from an EMBL/GenBank/DDBJ whole genome shotgun (WGS) entry which is preliminary data.</text>
</comment>
<reference evidence="8 9" key="1">
    <citation type="submission" date="2023-03" db="EMBL/GenBank/DDBJ databases">
        <title>Draft genome sequence of Streptomyces sp. RB6PN23 isolated from peat swamp forest in Thailand.</title>
        <authorList>
            <person name="Klaysubun C."/>
            <person name="Duangmal K."/>
        </authorList>
    </citation>
    <scope>NUCLEOTIDE SEQUENCE [LARGE SCALE GENOMIC DNA]</scope>
    <source>
        <strain evidence="8 9">RB6PN23</strain>
    </source>
</reference>
<evidence type="ECO:0000256" key="1">
    <source>
        <dbReference type="ARBA" id="ARBA00004651"/>
    </source>
</evidence>
<feature type="transmembrane region" description="Helical" evidence="7">
    <location>
        <begin position="300"/>
        <end position="321"/>
    </location>
</feature>
<proteinExistence type="predicted"/>
<feature type="transmembrane region" description="Helical" evidence="7">
    <location>
        <begin position="274"/>
        <end position="294"/>
    </location>
</feature>
<dbReference type="Proteomes" id="UP001216579">
    <property type="component" value="Unassembled WGS sequence"/>
</dbReference>
<feature type="transmembrane region" description="Helical" evidence="7">
    <location>
        <begin position="241"/>
        <end position="262"/>
    </location>
</feature>
<keyword evidence="5 7" id="KW-1133">Transmembrane helix</keyword>
<feature type="transmembrane region" description="Helical" evidence="7">
    <location>
        <begin position="209"/>
        <end position="235"/>
    </location>
</feature>
<keyword evidence="2" id="KW-0813">Transport</keyword>
<evidence type="ECO:0000313" key="8">
    <source>
        <dbReference type="EMBL" id="MDF3290472.1"/>
    </source>
</evidence>
<evidence type="ECO:0000256" key="4">
    <source>
        <dbReference type="ARBA" id="ARBA00022692"/>
    </source>
</evidence>
<feature type="transmembrane region" description="Helical" evidence="7">
    <location>
        <begin position="12"/>
        <end position="35"/>
    </location>
</feature>
<evidence type="ECO:0000313" key="9">
    <source>
        <dbReference type="Proteomes" id="UP001216579"/>
    </source>
</evidence>
<keyword evidence="9" id="KW-1185">Reference proteome</keyword>
<evidence type="ECO:0000256" key="3">
    <source>
        <dbReference type="ARBA" id="ARBA00022475"/>
    </source>
</evidence>
<keyword evidence="3" id="KW-1003">Cell membrane</keyword>
<dbReference type="EMBL" id="JARJBC010000008">
    <property type="protein sequence ID" value="MDF3290472.1"/>
    <property type="molecule type" value="Genomic_DNA"/>
</dbReference>
<gene>
    <name evidence="8" type="ORF">P3G67_14695</name>
</gene>
<organism evidence="8 9">
    <name type="scientific">Streptomyces silvisoli</name>
    <dbReference type="NCBI Taxonomy" id="3034235"/>
    <lineage>
        <taxon>Bacteria</taxon>
        <taxon>Bacillati</taxon>
        <taxon>Actinomycetota</taxon>
        <taxon>Actinomycetes</taxon>
        <taxon>Kitasatosporales</taxon>
        <taxon>Streptomycetaceae</taxon>
        <taxon>Streptomyces</taxon>
    </lineage>
</organism>
<name>A0ABT5ZKW8_9ACTN</name>
<dbReference type="PANTHER" id="PTHR23517:SF2">
    <property type="entry name" value="MULTIDRUG RESISTANCE PROTEIN MDTH"/>
    <property type="match status" value="1"/>
</dbReference>
<keyword evidence="6 7" id="KW-0472">Membrane</keyword>
<dbReference type="SUPFAM" id="SSF103473">
    <property type="entry name" value="MFS general substrate transporter"/>
    <property type="match status" value="1"/>
</dbReference>
<feature type="transmembrane region" description="Helical" evidence="7">
    <location>
        <begin position="168"/>
        <end position="188"/>
    </location>
</feature>
<dbReference type="InterPro" id="IPR050171">
    <property type="entry name" value="MFS_Transporters"/>
</dbReference>
<dbReference type="InterPro" id="IPR036259">
    <property type="entry name" value="MFS_trans_sf"/>
</dbReference>
<dbReference type="InterPro" id="IPR011701">
    <property type="entry name" value="MFS"/>
</dbReference>
<sequence length="408" mass="41886">MSRDHTTTSARRRIYAVGLADSTGLGMYLAFSAVYLNQAVRMPNDQIGLVLGITGITSLLGALPIARFAQRHGLRRALWWLFLARAASYVALACAVNLPTAALAAGFGGLLNRGIGPLVQSVLIAGTDSAGAVAGLARLRALRNAGMAAGALPSGAAVAIGQQWAYRGVMLAAAAVFVGCAVISRGFCDSGEVKRPAARRGAGVGRDRVFLLITASYGALTLSAILLGVGLPLWITQRTHAPSWSVGLVQILNTVLVVLLQVRVSRGSQDPRRARAMMLAGGLLAAAGALAAPLTGFGRGALPLAAVVLTVLLMTGAELYITSGGLSLALAHTPQERRPVYLATFNLGFAAATVVGPTLVSLGLGLGRPGWFAWALLFALLGLACLALPTAPRLRGAERTAGNSAVSA</sequence>
<evidence type="ECO:0000256" key="7">
    <source>
        <dbReference type="SAM" id="Phobius"/>
    </source>
</evidence>
<dbReference type="Gene3D" id="1.20.1250.20">
    <property type="entry name" value="MFS general substrate transporter like domains"/>
    <property type="match status" value="2"/>
</dbReference>